<feature type="chain" id="PRO_5004519435" evidence="6">
    <location>
        <begin position="22"/>
        <end position="390"/>
    </location>
</feature>
<keyword evidence="3 5" id="KW-1133">Transmembrane helix</keyword>
<feature type="transmembrane region" description="Helical" evidence="5">
    <location>
        <begin position="202"/>
        <end position="221"/>
    </location>
</feature>
<feature type="transmembrane region" description="Helical" evidence="5">
    <location>
        <begin position="301"/>
        <end position="319"/>
    </location>
</feature>
<comment type="subcellular location">
    <subcellularLocation>
        <location evidence="1">Membrane</location>
        <topology evidence="1">Multi-pass membrane protein</topology>
    </subcellularLocation>
</comment>
<feature type="transmembrane region" description="Helical" evidence="5">
    <location>
        <begin position="169"/>
        <end position="190"/>
    </location>
</feature>
<dbReference type="OrthoDB" id="408493at2759"/>
<keyword evidence="2 5" id="KW-0812">Transmembrane</keyword>
<feature type="transmembrane region" description="Helical" evidence="5">
    <location>
        <begin position="241"/>
        <end position="262"/>
    </location>
</feature>
<evidence type="ECO:0000256" key="2">
    <source>
        <dbReference type="ARBA" id="ARBA00022692"/>
    </source>
</evidence>
<keyword evidence="6" id="KW-0732">Signal</keyword>
<feature type="transmembrane region" description="Helical" evidence="5">
    <location>
        <begin position="32"/>
        <end position="56"/>
    </location>
</feature>
<dbReference type="Pfam" id="PF04142">
    <property type="entry name" value="Nuc_sug_transp"/>
    <property type="match status" value="1"/>
</dbReference>
<dbReference type="PANTHER" id="PTHR10231">
    <property type="entry name" value="NUCLEOTIDE-SUGAR TRANSMEMBRANE TRANSPORTER"/>
    <property type="match status" value="1"/>
</dbReference>
<dbReference type="GO" id="GO:0015165">
    <property type="term" value="F:pyrimidine nucleotide-sugar transmembrane transporter activity"/>
    <property type="evidence" value="ECO:0007669"/>
    <property type="project" value="InterPro"/>
</dbReference>
<keyword evidence="8" id="KW-1185">Reference proteome</keyword>
<proteinExistence type="predicted"/>
<dbReference type="STRING" id="1116229.S3D2Q9"/>
<dbReference type="InterPro" id="IPR007271">
    <property type="entry name" value="Nuc_sug_transpt"/>
</dbReference>
<dbReference type="GO" id="GO:0000139">
    <property type="term" value="C:Golgi membrane"/>
    <property type="evidence" value="ECO:0007669"/>
    <property type="project" value="InterPro"/>
</dbReference>
<accession>S3D2Q9</accession>
<feature type="transmembrane region" description="Helical" evidence="5">
    <location>
        <begin position="269"/>
        <end position="289"/>
    </location>
</feature>
<keyword evidence="4 5" id="KW-0472">Membrane</keyword>
<dbReference type="AlphaFoldDB" id="S3D2Q9"/>
<dbReference type="KEGG" id="glz:GLAREA_02223"/>
<evidence type="ECO:0000313" key="8">
    <source>
        <dbReference type="Proteomes" id="UP000016922"/>
    </source>
</evidence>
<dbReference type="Proteomes" id="UP000016922">
    <property type="component" value="Unassembled WGS sequence"/>
</dbReference>
<evidence type="ECO:0000256" key="1">
    <source>
        <dbReference type="ARBA" id="ARBA00004141"/>
    </source>
</evidence>
<evidence type="ECO:0000256" key="5">
    <source>
        <dbReference type="SAM" id="Phobius"/>
    </source>
</evidence>
<evidence type="ECO:0000313" key="7">
    <source>
        <dbReference type="EMBL" id="EPE26311.1"/>
    </source>
</evidence>
<name>S3D2Q9_GLAL2</name>
<feature type="transmembrane region" description="Helical" evidence="5">
    <location>
        <begin position="139"/>
        <end position="157"/>
    </location>
</feature>
<evidence type="ECO:0000256" key="3">
    <source>
        <dbReference type="ARBA" id="ARBA00022989"/>
    </source>
</evidence>
<dbReference type="OMA" id="RANDGFS"/>
<dbReference type="EMBL" id="KE145371">
    <property type="protein sequence ID" value="EPE26311.1"/>
    <property type="molecule type" value="Genomic_DNA"/>
</dbReference>
<gene>
    <name evidence="7" type="ORF">GLAREA_02223</name>
</gene>
<dbReference type="RefSeq" id="XP_008087630.1">
    <property type="nucleotide sequence ID" value="XM_008089439.1"/>
</dbReference>
<organism evidence="7 8">
    <name type="scientific">Glarea lozoyensis (strain ATCC 20868 / MF5171)</name>
    <dbReference type="NCBI Taxonomy" id="1116229"/>
    <lineage>
        <taxon>Eukaryota</taxon>
        <taxon>Fungi</taxon>
        <taxon>Dikarya</taxon>
        <taxon>Ascomycota</taxon>
        <taxon>Pezizomycotina</taxon>
        <taxon>Leotiomycetes</taxon>
        <taxon>Helotiales</taxon>
        <taxon>Helotiaceae</taxon>
        <taxon>Glarea</taxon>
    </lineage>
</organism>
<protein>
    <submittedName>
        <fullName evidence="7">Uncharacterized protein</fullName>
    </submittedName>
</protein>
<dbReference type="HOGENOM" id="CLU_059586_0_0_1"/>
<evidence type="ECO:0000256" key="4">
    <source>
        <dbReference type="ARBA" id="ARBA00023136"/>
    </source>
</evidence>
<sequence length="390" mass="42431">MALSISSLLLLLYVSCETVRANYAYHAFHTYPQISAALLTLFSEALKLLIATVFLLRANDGFSITGLVKIFQSLQNRDSSEYKRILKYALPAGLYLTNNLIYYTVLPKTSPNLLQVCILAKLPTTGILHHYMIKPQRNVFAWVSLGFLCVGLVVFNIPSSSSAPAVEGAGAWFLAPVAGFVIACLSALASIATETSTKTGEFWESQAYLYIWGMLFALIAYPLAPSPSLPPNATTPEFFDIAIAVLILTIITSGTGLVVAVVLRARDNILKLIGTAASLVTIAVSQFVLLPQLRASTFTTWRVAGGGIVSVATWCYNFYSQQPWREEQESNGEAEEGLLEMEEKFEGNVTPAAEKGWFNGDLLTPSADKIICCGILVGFFTLEVALRTPS</sequence>
<evidence type="ECO:0000256" key="6">
    <source>
        <dbReference type="SAM" id="SignalP"/>
    </source>
</evidence>
<dbReference type="eggNOG" id="KOG2234">
    <property type="taxonomic scope" value="Eukaryota"/>
</dbReference>
<feature type="signal peptide" evidence="6">
    <location>
        <begin position="1"/>
        <end position="21"/>
    </location>
</feature>
<reference evidence="7 8" key="1">
    <citation type="journal article" date="2013" name="BMC Genomics">
        <title>Genomics-driven discovery of the pneumocandin biosynthetic gene cluster in the fungus Glarea lozoyensis.</title>
        <authorList>
            <person name="Chen L."/>
            <person name="Yue Q."/>
            <person name="Zhang X."/>
            <person name="Xiang M."/>
            <person name="Wang C."/>
            <person name="Li S."/>
            <person name="Che Y."/>
            <person name="Ortiz-Lopez F.J."/>
            <person name="Bills G.F."/>
            <person name="Liu X."/>
            <person name="An Z."/>
        </authorList>
    </citation>
    <scope>NUCLEOTIDE SEQUENCE [LARGE SCALE GENOMIC DNA]</scope>
    <source>
        <strain evidence="8">ATCC 20868 / MF5171</strain>
    </source>
</reference>
<dbReference type="GeneID" id="19461281"/>